<organism evidence="3 4">
    <name type="scientific">Frondihabitans peucedani</name>
    <dbReference type="NCBI Taxonomy" id="598626"/>
    <lineage>
        <taxon>Bacteria</taxon>
        <taxon>Bacillati</taxon>
        <taxon>Actinomycetota</taxon>
        <taxon>Actinomycetes</taxon>
        <taxon>Micrococcales</taxon>
        <taxon>Microbacteriaceae</taxon>
        <taxon>Frondihabitans</taxon>
    </lineage>
</organism>
<proteinExistence type="predicted"/>
<keyword evidence="1" id="KW-1133">Transmembrane helix</keyword>
<gene>
    <name evidence="3" type="ORF">GCM10022256_23140</name>
</gene>
<evidence type="ECO:0000313" key="4">
    <source>
        <dbReference type="Proteomes" id="UP001501594"/>
    </source>
</evidence>
<dbReference type="Gene3D" id="3.10.350.10">
    <property type="entry name" value="LysM domain"/>
    <property type="match status" value="1"/>
</dbReference>
<evidence type="ECO:0000259" key="2">
    <source>
        <dbReference type="PROSITE" id="PS51782"/>
    </source>
</evidence>
<dbReference type="PROSITE" id="PS51782">
    <property type="entry name" value="LYSM"/>
    <property type="match status" value="1"/>
</dbReference>
<dbReference type="InterPro" id="IPR036779">
    <property type="entry name" value="LysM_dom_sf"/>
</dbReference>
<protein>
    <recommendedName>
        <fullName evidence="2">LysM domain-containing protein</fullName>
    </recommendedName>
</protein>
<sequence>MSATITAFPRVAGTHGILPVDVERASVEAPARASHLHITRRGRLVLTATVALAVLATVLGFVLSGGSAVATGTAGDVHFQHVTVAAGETLWQVAEDVAPDSDPRDVIADIQQLNNLSTTQVLPGQSLAIPLKYDHS</sequence>
<reference evidence="4" key="1">
    <citation type="journal article" date="2019" name="Int. J. Syst. Evol. Microbiol.">
        <title>The Global Catalogue of Microorganisms (GCM) 10K type strain sequencing project: providing services to taxonomists for standard genome sequencing and annotation.</title>
        <authorList>
            <consortium name="The Broad Institute Genomics Platform"/>
            <consortium name="The Broad Institute Genome Sequencing Center for Infectious Disease"/>
            <person name="Wu L."/>
            <person name="Ma J."/>
        </authorList>
    </citation>
    <scope>NUCLEOTIDE SEQUENCE [LARGE SCALE GENOMIC DNA]</scope>
    <source>
        <strain evidence="4">JCM 17442</strain>
    </source>
</reference>
<evidence type="ECO:0000313" key="3">
    <source>
        <dbReference type="EMBL" id="GAA4266702.1"/>
    </source>
</evidence>
<feature type="transmembrane region" description="Helical" evidence="1">
    <location>
        <begin position="44"/>
        <end position="63"/>
    </location>
</feature>
<keyword evidence="1" id="KW-0472">Membrane</keyword>
<feature type="domain" description="LysM" evidence="2">
    <location>
        <begin position="80"/>
        <end position="129"/>
    </location>
</feature>
<dbReference type="EMBL" id="BAABAU010000003">
    <property type="protein sequence ID" value="GAA4266702.1"/>
    <property type="molecule type" value="Genomic_DNA"/>
</dbReference>
<keyword evidence="1" id="KW-0812">Transmembrane</keyword>
<dbReference type="RefSeq" id="WP_344796314.1">
    <property type="nucleotide sequence ID" value="NZ_BAABAU010000003.1"/>
</dbReference>
<keyword evidence="4" id="KW-1185">Reference proteome</keyword>
<dbReference type="Proteomes" id="UP001501594">
    <property type="component" value="Unassembled WGS sequence"/>
</dbReference>
<name>A0ABP8E3H2_9MICO</name>
<dbReference type="SMART" id="SM00257">
    <property type="entry name" value="LysM"/>
    <property type="match status" value="1"/>
</dbReference>
<dbReference type="InterPro" id="IPR018392">
    <property type="entry name" value="LysM"/>
</dbReference>
<comment type="caution">
    <text evidence="3">The sequence shown here is derived from an EMBL/GenBank/DDBJ whole genome shotgun (WGS) entry which is preliminary data.</text>
</comment>
<evidence type="ECO:0000256" key="1">
    <source>
        <dbReference type="SAM" id="Phobius"/>
    </source>
</evidence>
<accession>A0ABP8E3H2</accession>
<dbReference type="Pfam" id="PF01476">
    <property type="entry name" value="LysM"/>
    <property type="match status" value="1"/>
</dbReference>